<dbReference type="RefSeq" id="WP_183988750.1">
    <property type="nucleotide sequence ID" value="NZ_JACHHG010000019.1"/>
</dbReference>
<dbReference type="PANTHER" id="PTHR34580:SF1">
    <property type="entry name" value="PROTEIN PAFC"/>
    <property type="match status" value="1"/>
</dbReference>
<feature type="domain" description="WCX" evidence="2">
    <location>
        <begin position="250"/>
        <end position="329"/>
    </location>
</feature>
<evidence type="ECO:0000259" key="2">
    <source>
        <dbReference type="Pfam" id="PF25583"/>
    </source>
</evidence>
<dbReference type="EMBL" id="JACHHG010000019">
    <property type="protein sequence ID" value="MBB6100014.1"/>
    <property type="molecule type" value="Genomic_DNA"/>
</dbReference>
<comment type="caution">
    <text evidence="3">The sequence shown here is derived from an EMBL/GenBank/DDBJ whole genome shotgun (WGS) entry which is preliminary data.</text>
</comment>
<feature type="domain" description="WYL" evidence="1">
    <location>
        <begin position="147"/>
        <end position="217"/>
    </location>
</feature>
<dbReference type="Proteomes" id="UP000569951">
    <property type="component" value="Unassembled WGS sequence"/>
</dbReference>
<accession>A0A841I4Q9</accession>
<keyword evidence="4" id="KW-1185">Reference proteome</keyword>
<dbReference type="Pfam" id="PF13280">
    <property type="entry name" value="WYL"/>
    <property type="match status" value="1"/>
</dbReference>
<dbReference type="Pfam" id="PF25583">
    <property type="entry name" value="WCX"/>
    <property type="match status" value="1"/>
</dbReference>
<dbReference type="GO" id="GO:0003677">
    <property type="term" value="F:DNA binding"/>
    <property type="evidence" value="ECO:0007669"/>
    <property type="project" value="UniProtKB-KW"/>
</dbReference>
<gene>
    <name evidence="3" type="ORF">HNR42_003479</name>
</gene>
<reference evidence="3 4" key="1">
    <citation type="submission" date="2020-08" db="EMBL/GenBank/DDBJ databases">
        <title>Genomic Encyclopedia of Type Strains, Phase IV (KMG-IV): sequencing the most valuable type-strain genomes for metagenomic binning, comparative biology and taxonomic classification.</title>
        <authorList>
            <person name="Goeker M."/>
        </authorList>
    </citation>
    <scope>NUCLEOTIDE SEQUENCE [LARGE SCALE GENOMIC DNA]</scope>
    <source>
        <strain evidence="3 4">DSM 21458</strain>
    </source>
</reference>
<dbReference type="InterPro" id="IPR057727">
    <property type="entry name" value="WCX_dom"/>
</dbReference>
<sequence length="338" mass="38659">MPVDEWTKAQRLFAIARALREGPHSVRQLALLLHLTESVDGPTWPGIERTLQRDLNDLELLEPDFERLPGRPPLYRIRTHRTTLHPVETLALHAAARLMYHRSPGHKHHHLQALERLAQWLPERIRPVLRRSASDVGKRHSREDLALEHAAQAWLEGHPLRFEYLAPGGSGQWRPNELEIYLIEAHPVNLDLYAVGYETSFHRALRTFKLSRMRNLSVLPDRSYTIPDSFDPRSYFESAWGVVGAGGGTPMTVRLRFAPEAAYRVLEGGYPNTEVIMHDRYVIIDVRAATDASGLPRELVPWILSWGPRVEVLEPASVRAHWLRELRDTLARYGGNDG</sequence>
<evidence type="ECO:0000259" key="1">
    <source>
        <dbReference type="Pfam" id="PF13280"/>
    </source>
</evidence>
<dbReference type="PANTHER" id="PTHR34580">
    <property type="match status" value="1"/>
</dbReference>
<name>A0A841I4Q9_9DEIO</name>
<dbReference type="AlphaFoldDB" id="A0A841I4Q9"/>
<protein>
    <submittedName>
        <fullName evidence="3">Putative DNA-binding transcriptional regulator YafY</fullName>
    </submittedName>
</protein>
<evidence type="ECO:0000313" key="4">
    <source>
        <dbReference type="Proteomes" id="UP000569951"/>
    </source>
</evidence>
<dbReference type="InterPro" id="IPR026881">
    <property type="entry name" value="WYL_dom"/>
</dbReference>
<dbReference type="InterPro" id="IPR051534">
    <property type="entry name" value="CBASS_pafABC_assoc_protein"/>
</dbReference>
<organism evidence="3 4">
    <name type="scientific">Deinobacterium chartae</name>
    <dbReference type="NCBI Taxonomy" id="521158"/>
    <lineage>
        <taxon>Bacteria</taxon>
        <taxon>Thermotogati</taxon>
        <taxon>Deinococcota</taxon>
        <taxon>Deinococci</taxon>
        <taxon>Deinococcales</taxon>
        <taxon>Deinococcaceae</taxon>
        <taxon>Deinobacterium</taxon>
    </lineage>
</organism>
<evidence type="ECO:0000313" key="3">
    <source>
        <dbReference type="EMBL" id="MBB6100014.1"/>
    </source>
</evidence>
<keyword evidence="3" id="KW-0238">DNA-binding</keyword>
<proteinExistence type="predicted"/>